<dbReference type="AlphaFoldDB" id="U7D7Y2"/>
<dbReference type="EMBL" id="ASJR01000007">
    <property type="protein sequence ID" value="ERP32048.1"/>
    <property type="molecule type" value="Genomic_DNA"/>
</dbReference>
<feature type="domain" description="Methyltransferase" evidence="6">
    <location>
        <begin position="33"/>
        <end position="113"/>
    </location>
</feature>
<dbReference type="PANTHER" id="PTHR44307:SF2">
    <property type="entry name" value="PHOSPHOETHANOLAMINE METHYLTRANSFERASE ISOFORM X1"/>
    <property type="match status" value="1"/>
</dbReference>
<evidence type="ECO:0000256" key="5">
    <source>
        <dbReference type="ARBA" id="ARBA00047622"/>
    </source>
</evidence>
<evidence type="ECO:0000256" key="3">
    <source>
        <dbReference type="ARBA" id="ARBA00022679"/>
    </source>
</evidence>
<dbReference type="Proteomes" id="UP000017148">
    <property type="component" value="Unassembled WGS sequence"/>
</dbReference>
<dbReference type="CDD" id="cd02440">
    <property type="entry name" value="AdoMet_MTases"/>
    <property type="match status" value="1"/>
</dbReference>
<comment type="catalytic activity">
    <reaction evidence="5">
        <text>phosphoethanolamine + S-adenosyl-L-methionine = N-methylethanolamine phosphate + S-adenosyl-L-homocysteine + H(+)</text>
        <dbReference type="Rhea" id="RHEA:20365"/>
        <dbReference type="ChEBI" id="CHEBI:15378"/>
        <dbReference type="ChEBI" id="CHEBI:57781"/>
        <dbReference type="ChEBI" id="CHEBI:57856"/>
        <dbReference type="ChEBI" id="CHEBI:58190"/>
        <dbReference type="ChEBI" id="CHEBI:59789"/>
        <dbReference type="EC" id="2.1.1.103"/>
    </reaction>
    <physiologicalReaction direction="left-to-right" evidence="5">
        <dbReference type="Rhea" id="RHEA:20366"/>
    </physiologicalReaction>
</comment>
<evidence type="ECO:0000256" key="4">
    <source>
        <dbReference type="ARBA" id="ARBA00025707"/>
    </source>
</evidence>
<protein>
    <submittedName>
        <fullName evidence="7">Methyltransferase domain family</fullName>
    </submittedName>
</protein>
<dbReference type="Pfam" id="PF13649">
    <property type="entry name" value="Methyltransf_25"/>
    <property type="match status" value="1"/>
</dbReference>
<dbReference type="RefSeq" id="WP_022636523.1">
    <property type="nucleotide sequence ID" value="NZ_ASJR01000007.1"/>
</dbReference>
<evidence type="ECO:0000313" key="7">
    <source>
        <dbReference type="EMBL" id="ERP32048.1"/>
    </source>
</evidence>
<comment type="pathway">
    <text evidence="4">Phospholipid metabolism.</text>
</comment>
<dbReference type="GO" id="GO:0032259">
    <property type="term" value="P:methylation"/>
    <property type="evidence" value="ECO:0007669"/>
    <property type="project" value="UniProtKB-KW"/>
</dbReference>
<comment type="pathway">
    <text evidence="1">Lipid metabolism.</text>
</comment>
<sequence>MVTDLDSNYTSPAGKEFSLVAGRFACISPASSVLDAGCGYGEGVCNIADEFRCKAVAVDLNEDNIRAARQRAEERKISHLIQFESENLLNLSPAHHGFDLILAEGGILSLLGRETGLSLLGERLAPRGWLAFSDLILLTGIENIPREVLHIYENSRYHYENEASYRKMITGAGFDIQLMTLVPPSGWDNYYAHMARRLEDNDGMFADPAVKKLFHREIDIFYRLEGFRYIGYLFGMLRKKSDL</sequence>
<evidence type="ECO:0000313" key="8">
    <source>
        <dbReference type="Proteomes" id="UP000017148"/>
    </source>
</evidence>
<reference evidence="7 8" key="1">
    <citation type="journal article" date="2013" name="Environ. Microbiol.">
        <title>Genome analysis of Chitinivibrio alkaliphilus gen. nov., sp. nov., a novel extremely haloalkaliphilic anaerobic chitinolytic bacterium from the candidate phylum Termite Group 3.</title>
        <authorList>
            <person name="Sorokin D.Y."/>
            <person name="Gumerov V.M."/>
            <person name="Rakitin A.L."/>
            <person name="Beletsky A.V."/>
            <person name="Damste J.S."/>
            <person name="Muyzer G."/>
            <person name="Mardanov A.V."/>
            <person name="Ravin N.V."/>
        </authorList>
    </citation>
    <scope>NUCLEOTIDE SEQUENCE [LARGE SCALE GENOMIC DNA]</scope>
    <source>
        <strain evidence="7 8">ACht1</strain>
    </source>
</reference>
<name>U7D7Y2_9BACT</name>
<dbReference type="GO" id="GO:0000234">
    <property type="term" value="F:phosphoethanolamine N-methyltransferase activity"/>
    <property type="evidence" value="ECO:0007669"/>
    <property type="project" value="UniProtKB-EC"/>
</dbReference>
<comment type="caution">
    <text evidence="7">The sequence shown here is derived from an EMBL/GenBank/DDBJ whole genome shotgun (WGS) entry which is preliminary data.</text>
</comment>
<evidence type="ECO:0000256" key="1">
    <source>
        <dbReference type="ARBA" id="ARBA00005189"/>
    </source>
</evidence>
<accession>U7D7Y2</accession>
<dbReference type="Gene3D" id="3.40.50.150">
    <property type="entry name" value="Vaccinia Virus protein VP39"/>
    <property type="match status" value="1"/>
</dbReference>
<dbReference type="PANTHER" id="PTHR44307">
    <property type="entry name" value="PHOSPHOETHANOLAMINE METHYLTRANSFERASE"/>
    <property type="match status" value="1"/>
</dbReference>
<keyword evidence="3 7" id="KW-0808">Transferase</keyword>
<keyword evidence="8" id="KW-1185">Reference proteome</keyword>
<proteinExistence type="predicted"/>
<dbReference type="STRING" id="1313304.CALK_1030"/>
<dbReference type="SUPFAM" id="SSF53335">
    <property type="entry name" value="S-adenosyl-L-methionine-dependent methyltransferases"/>
    <property type="match status" value="1"/>
</dbReference>
<keyword evidence="2 7" id="KW-0489">Methyltransferase</keyword>
<gene>
    <name evidence="7" type="ORF">CALK_1030</name>
</gene>
<evidence type="ECO:0000256" key="2">
    <source>
        <dbReference type="ARBA" id="ARBA00022603"/>
    </source>
</evidence>
<dbReference type="InterPro" id="IPR041698">
    <property type="entry name" value="Methyltransf_25"/>
</dbReference>
<organism evidence="7 8">
    <name type="scientific">Chitinivibrio alkaliphilus ACht1</name>
    <dbReference type="NCBI Taxonomy" id="1313304"/>
    <lineage>
        <taxon>Bacteria</taxon>
        <taxon>Pseudomonadati</taxon>
        <taxon>Fibrobacterota</taxon>
        <taxon>Chitinivibrionia</taxon>
        <taxon>Chitinivibrionales</taxon>
        <taxon>Chitinivibrionaceae</taxon>
        <taxon>Chitinivibrio</taxon>
    </lineage>
</organism>
<evidence type="ECO:0000259" key="6">
    <source>
        <dbReference type="Pfam" id="PF13649"/>
    </source>
</evidence>
<dbReference type="eggNOG" id="COG2226">
    <property type="taxonomic scope" value="Bacteria"/>
</dbReference>
<dbReference type="InterPro" id="IPR029063">
    <property type="entry name" value="SAM-dependent_MTases_sf"/>
</dbReference>
<dbReference type="OrthoDB" id="1524727at2"/>